<organism evidence="1 2">
    <name type="scientific">Nesidiocoris tenuis</name>
    <dbReference type="NCBI Taxonomy" id="355587"/>
    <lineage>
        <taxon>Eukaryota</taxon>
        <taxon>Metazoa</taxon>
        <taxon>Ecdysozoa</taxon>
        <taxon>Arthropoda</taxon>
        <taxon>Hexapoda</taxon>
        <taxon>Insecta</taxon>
        <taxon>Pterygota</taxon>
        <taxon>Neoptera</taxon>
        <taxon>Paraneoptera</taxon>
        <taxon>Hemiptera</taxon>
        <taxon>Heteroptera</taxon>
        <taxon>Panheteroptera</taxon>
        <taxon>Cimicomorpha</taxon>
        <taxon>Miridae</taxon>
        <taxon>Dicyphina</taxon>
        <taxon>Nesidiocoris</taxon>
    </lineage>
</organism>
<evidence type="ECO:0000313" key="2">
    <source>
        <dbReference type="Proteomes" id="UP000479000"/>
    </source>
</evidence>
<keyword evidence="2" id="KW-1185">Reference proteome</keyword>
<reference evidence="1 2" key="1">
    <citation type="submission" date="2020-02" db="EMBL/GenBank/DDBJ databases">
        <authorList>
            <person name="Ferguson B K."/>
        </authorList>
    </citation>
    <scope>NUCLEOTIDE SEQUENCE [LARGE SCALE GENOMIC DNA]</scope>
</reference>
<gene>
    <name evidence="1" type="ORF">NTEN_LOCUS22944</name>
</gene>
<dbReference type="Proteomes" id="UP000479000">
    <property type="component" value="Unassembled WGS sequence"/>
</dbReference>
<evidence type="ECO:0000313" key="1">
    <source>
        <dbReference type="EMBL" id="CAB0019232.1"/>
    </source>
</evidence>
<accession>A0A6H5HLP9</accession>
<sequence length="53" mass="6454">MRTEAYKKEKMKQYKTELEVGQARKKVQYLQKRIEALSLEPSSLARLRERKRK</sequence>
<dbReference type="EMBL" id="CADCXU010033910">
    <property type="protein sequence ID" value="CAB0019232.1"/>
    <property type="molecule type" value="Genomic_DNA"/>
</dbReference>
<protein>
    <submittedName>
        <fullName evidence="1">Uncharacterized protein</fullName>
    </submittedName>
</protein>
<proteinExistence type="predicted"/>
<dbReference type="AlphaFoldDB" id="A0A6H5HLP9"/>
<feature type="non-terminal residue" evidence="1">
    <location>
        <position position="53"/>
    </location>
</feature>
<name>A0A6H5HLP9_9HEMI</name>